<feature type="transmembrane region" description="Helical" evidence="9">
    <location>
        <begin position="116"/>
        <end position="140"/>
    </location>
</feature>
<dbReference type="AlphaFoldDB" id="A0A4Q7YII6"/>
<feature type="domain" description="MotA/TolQ/ExbB proton channel" evidence="10">
    <location>
        <begin position="69"/>
        <end position="193"/>
    </location>
</feature>
<dbReference type="GO" id="GO:0017038">
    <property type="term" value="P:protein import"/>
    <property type="evidence" value="ECO:0007669"/>
    <property type="project" value="TreeGrafter"/>
</dbReference>
<dbReference type="Pfam" id="PF01618">
    <property type="entry name" value="MotA_ExbB"/>
    <property type="match status" value="1"/>
</dbReference>
<keyword evidence="4 9" id="KW-0812">Transmembrane</keyword>
<evidence type="ECO:0000256" key="1">
    <source>
        <dbReference type="ARBA" id="ARBA00004651"/>
    </source>
</evidence>
<dbReference type="PANTHER" id="PTHR30625">
    <property type="entry name" value="PROTEIN TOLQ"/>
    <property type="match status" value="1"/>
</dbReference>
<keyword evidence="6 9" id="KW-1133">Transmembrane helix</keyword>
<evidence type="ECO:0000256" key="8">
    <source>
        <dbReference type="RuleBase" id="RU004057"/>
    </source>
</evidence>
<reference evidence="11 12" key="1">
    <citation type="submission" date="2019-02" db="EMBL/GenBank/DDBJ databases">
        <title>Genomic Encyclopedia of Type Strains, Phase IV (KMG-IV): sequencing the most valuable type-strain genomes for metagenomic binning, comparative biology and taxonomic classification.</title>
        <authorList>
            <person name="Goeker M."/>
        </authorList>
    </citation>
    <scope>NUCLEOTIDE SEQUENCE [LARGE SCALE GENOMIC DNA]</scope>
    <source>
        <strain evidence="11 12">DSM 105135</strain>
    </source>
</reference>
<dbReference type="PANTHER" id="PTHR30625:SF15">
    <property type="entry name" value="BIOPOLYMER TRANSPORT PROTEIN EXBB"/>
    <property type="match status" value="1"/>
</dbReference>
<feature type="transmembrane region" description="Helical" evidence="9">
    <location>
        <begin position="152"/>
        <end position="180"/>
    </location>
</feature>
<evidence type="ECO:0000256" key="7">
    <source>
        <dbReference type="ARBA" id="ARBA00023136"/>
    </source>
</evidence>
<organism evidence="11 12">
    <name type="scientific">Fluviicoccus keumensis</name>
    <dbReference type="NCBI Taxonomy" id="1435465"/>
    <lineage>
        <taxon>Bacteria</taxon>
        <taxon>Pseudomonadati</taxon>
        <taxon>Pseudomonadota</taxon>
        <taxon>Gammaproteobacteria</taxon>
        <taxon>Moraxellales</taxon>
        <taxon>Moraxellaceae</taxon>
        <taxon>Fluviicoccus</taxon>
    </lineage>
</organism>
<dbReference type="GO" id="GO:0005886">
    <property type="term" value="C:plasma membrane"/>
    <property type="evidence" value="ECO:0007669"/>
    <property type="project" value="UniProtKB-SubCell"/>
</dbReference>
<evidence type="ECO:0000256" key="5">
    <source>
        <dbReference type="ARBA" id="ARBA00022927"/>
    </source>
</evidence>
<dbReference type="EMBL" id="SHKX01000015">
    <property type="protein sequence ID" value="RZU37030.1"/>
    <property type="molecule type" value="Genomic_DNA"/>
</dbReference>
<evidence type="ECO:0000313" key="12">
    <source>
        <dbReference type="Proteomes" id="UP000292423"/>
    </source>
</evidence>
<evidence type="ECO:0000256" key="6">
    <source>
        <dbReference type="ARBA" id="ARBA00022989"/>
    </source>
</evidence>
<comment type="subcellular location">
    <subcellularLocation>
        <location evidence="1">Cell membrane</location>
        <topology evidence="1">Multi-pass membrane protein</topology>
    </subcellularLocation>
    <subcellularLocation>
        <location evidence="8">Membrane</location>
        <topology evidence="8">Multi-pass membrane protein</topology>
    </subcellularLocation>
</comment>
<accession>A0A4Q7YII6</accession>
<feature type="transmembrane region" description="Helical" evidence="9">
    <location>
        <begin position="12"/>
        <end position="36"/>
    </location>
</feature>
<dbReference type="RefSeq" id="WP_130415067.1">
    <property type="nucleotide sequence ID" value="NZ_SHKX01000015.1"/>
</dbReference>
<protein>
    <submittedName>
        <fullName evidence="11">Outer membrane transport energization protein ExbB</fullName>
    </submittedName>
</protein>
<name>A0A4Q7YII6_9GAMM</name>
<comment type="caution">
    <text evidence="11">The sequence shown here is derived from an EMBL/GenBank/DDBJ whole genome shotgun (WGS) entry which is preliminary data.</text>
</comment>
<evidence type="ECO:0000313" key="11">
    <source>
        <dbReference type="EMBL" id="RZU37030.1"/>
    </source>
</evidence>
<keyword evidence="12" id="KW-1185">Reference proteome</keyword>
<evidence type="ECO:0000256" key="9">
    <source>
        <dbReference type="SAM" id="Phobius"/>
    </source>
</evidence>
<dbReference type="InterPro" id="IPR002898">
    <property type="entry name" value="MotA_ExbB_proton_chnl"/>
</dbReference>
<evidence type="ECO:0000256" key="3">
    <source>
        <dbReference type="ARBA" id="ARBA00022475"/>
    </source>
</evidence>
<keyword evidence="2 8" id="KW-0813">Transport</keyword>
<dbReference type="OrthoDB" id="5728265at2"/>
<keyword evidence="3" id="KW-1003">Cell membrane</keyword>
<proteinExistence type="inferred from homology"/>
<evidence type="ECO:0000256" key="2">
    <source>
        <dbReference type="ARBA" id="ARBA00022448"/>
    </source>
</evidence>
<comment type="similarity">
    <text evidence="8">Belongs to the exbB/tolQ family.</text>
</comment>
<sequence>MWAVRFIQEGGFFMYPTLIIMLIGFGIAIERILFFIRVKSANKALWDSVFPAIQKGDLDKALKQVKDNDTEIGRILEYGLTRNKNARRVEDVETAMEEALMEVMPRLEARTPYLSSFANIATLIGLLGTVHGMIMAFAAVANADPAQKGDMLSASIAVAMNNTALGLGAAIPLLLAAAYLQSRTSESIESLEMASVKLLNVFRQIRGQAE</sequence>
<gene>
    <name evidence="11" type="ORF">EV700_2897</name>
</gene>
<evidence type="ECO:0000259" key="10">
    <source>
        <dbReference type="Pfam" id="PF01618"/>
    </source>
</evidence>
<dbReference type="InterPro" id="IPR050790">
    <property type="entry name" value="ExbB/TolQ_transport"/>
</dbReference>
<keyword evidence="5 8" id="KW-0653">Protein transport</keyword>
<keyword evidence="7 9" id="KW-0472">Membrane</keyword>
<evidence type="ECO:0000256" key="4">
    <source>
        <dbReference type="ARBA" id="ARBA00022692"/>
    </source>
</evidence>
<dbReference type="Proteomes" id="UP000292423">
    <property type="component" value="Unassembled WGS sequence"/>
</dbReference>